<sequence>MTAIDLELRDELLRMASADQDARQRLDGHPRLVHGVPEQDLTTAERQTLKHLQIVDAGNTARMKTIIVTYGWPGHALVGADAPTRPGCWSSTPTETQPSSASAVTC</sequence>
<reference evidence="2 3" key="1">
    <citation type="submission" date="2021-03" db="EMBL/GenBank/DDBJ databases">
        <title>Sequencing the genomes of 1000 actinobacteria strains.</title>
        <authorList>
            <person name="Klenk H.-P."/>
        </authorList>
    </citation>
    <scope>NUCLEOTIDE SEQUENCE [LARGE SCALE GENOMIC DNA]</scope>
    <source>
        <strain evidence="2 3">DSM 18824</strain>
    </source>
</reference>
<comment type="caution">
    <text evidence="2">The sequence shown here is derived from an EMBL/GenBank/DDBJ whole genome shotgun (WGS) entry which is preliminary data.</text>
</comment>
<dbReference type="RefSeq" id="WP_209695877.1">
    <property type="nucleotide sequence ID" value="NZ_BAAAVU010000012.1"/>
</dbReference>
<name>A0ABS4UNQ4_9ACTN</name>
<dbReference type="Proteomes" id="UP000755585">
    <property type="component" value="Unassembled WGS sequence"/>
</dbReference>
<evidence type="ECO:0000313" key="3">
    <source>
        <dbReference type="Proteomes" id="UP000755585"/>
    </source>
</evidence>
<proteinExistence type="predicted"/>
<evidence type="ECO:0000256" key="1">
    <source>
        <dbReference type="SAM" id="MobiDB-lite"/>
    </source>
</evidence>
<organism evidence="2 3">
    <name type="scientific">Kribbella aluminosa</name>
    <dbReference type="NCBI Taxonomy" id="416017"/>
    <lineage>
        <taxon>Bacteria</taxon>
        <taxon>Bacillati</taxon>
        <taxon>Actinomycetota</taxon>
        <taxon>Actinomycetes</taxon>
        <taxon>Propionibacteriales</taxon>
        <taxon>Kribbellaceae</taxon>
        <taxon>Kribbella</taxon>
    </lineage>
</organism>
<feature type="region of interest" description="Disordered" evidence="1">
    <location>
        <begin position="87"/>
        <end position="106"/>
    </location>
</feature>
<feature type="compositionally biased region" description="Polar residues" evidence="1">
    <location>
        <begin position="89"/>
        <end position="106"/>
    </location>
</feature>
<protein>
    <submittedName>
        <fullName evidence="2">Uncharacterized protein</fullName>
    </submittedName>
</protein>
<keyword evidence="3" id="KW-1185">Reference proteome</keyword>
<dbReference type="EMBL" id="JAGINT010000001">
    <property type="protein sequence ID" value="MBP2353254.1"/>
    <property type="molecule type" value="Genomic_DNA"/>
</dbReference>
<evidence type="ECO:0000313" key="2">
    <source>
        <dbReference type="EMBL" id="MBP2353254.1"/>
    </source>
</evidence>
<accession>A0ABS4UNQ4</accession>
<gene>
    <name evidence="2" type="ORF">JOF29_004337</name>
</gene>